<feature type="region of interest" description="Disordered" evidence="1">
    <location>
        <begin position="1"/>
        <end position="65"/>
    </location>
</feature>
<organism evidence="2 3">
    <name type="scientific">Musa troglodytarum</name>
    <name type="common">fe'i banana</name>
    <dbReference type="NCBI Taxonomy" id="320322"/>
    <lineage>
        <taxon>Eukaryota</taxon>
        <taxon>Viridiplantae</taxon>
        <taxon>Streptophyta</taxon>
        <taxon>Embryophyta</taxon>
        <taxon>Tracheophyta</taxon>
        <taxon>Spermatophyta</taxon>
        <taxon>Magnoliopsida</taxon>
        <taxon>Liliopsida</taxon>
        <taxon>Zingiberales</taxon>
        <taxon>Musaceae</taxon>
        <taxon>Musa</taxon>
    </lineage>
</organism>
<protein>
    <submittedName>
        <fullName evidence="2">Uncharacterized protein</fullName>
    </submittedName>
</protein>
<accession>A0A9E7ETZ5</accession>
<evidence type="ECO:0000256" key="1">
    <source>
        <dbReference type="SAM" id="MobiDB-lite"/>
    </source>
</evidence>
<evidence type="ECO:0000313" key="3">
    <source>
        <dbReference type="Proteomes" id="UP001055439"/>
    </source>
</evidence>
<keyword evidence="3" id="KW-1185">Reference proteome</keyword>
<dbReference type="OrthoDB" id="1732493at2759"/>
<proteinExistence type="predicted"/>
<dbReference type="EMBL" id="CP097503">
    <property type="protein sequence ID" value="URD83980.1"/>
    <property type="molecule type" value="Genomic_DNA"/>
</dbReference>
<name>A0A9E7ETZ5_9LILI</name>
<dbReference type="AlphaFoldDB" id="A0A9E7ETZ5"/>
<evidence type="ECO:0000313" key="2">
    <source>
        <dbReference type="EMBL" id="URD83980.1"/>
    </source>
</evidence>
<gene>
    <name evidence="2" type="ORF">MUK42_02664</name>
</gene>
<sequence>MPPQDRLCCHQSQARLNRKRKQKLFPALTPKTGSPPHPPTPKFSGQKPTADTPPLPKQEERRKRGCSRLFSPLSLSLSISLLRPLFLLHTAPESNRTSPIIHPLSVVIGLCGRVPWSSKI</sequence>
<reference evidence="2" key="1">
    <citation type="submission" date="2022-05" db="EMBL/GenBank/DDBJ databases">
        <title>The Musa troglodytarum L. genome provides insights into the mechanism of non-climacteric behaviour and enrichment of carotenoids.</title>
        <authorList>
            <person name="Wang J."/>
        </authorList>
    </citation>
    <scope>NUCLEOTIDE SEQUENCE</scope>
    <source>
        <tissue evidence="2">Leaf</tissue>
    </source>
</reference>
<dbReference type="Proteomes" id="UP001055439">
    <property type="component" value="Chromosome 10"/>
</dbReference>
<dbReference type="EMBL" id="CP097503">
    <property type="protein sequence ID" value="URD83978.1"/>
    <property type="molecule type" value="Genomic_DNA"/>
</dbReference>